<sequence length="122" mass="13784">MGRKRKLTDCLPVVKHAEESRRRAAERAKTLVKGEVEQTQPGGGKAKRTSLQKEKQDPGVAPTPKLTPLEKLVQFDLNWNFGPCTGISRMERWQRAQDLGLMPPQDIKQILLAHSADPQYQQ</sequence>
<feature type="region of interest" description="Disordered" evidence="1">
    <location>
        <begin position="18"/>
        <end position="65"/>
    </location>
</feature>
<evidence type="ECO:0000313" key="3">
    <source>
        <dbReference type="Proteomes" id="UP001162483"/>
    </source>
</evidence>
<dbReference type="PANTHER" id="PTHR14303:SF0">
    <property type="entry name" value="DNA POLYMERASE DELTA SUBUNIT 4"/>
    <property type="match status" value="1"/>
</dbReference>
<dbReference type="Pfam" id="PF04081">
    <property type="entry name" value="DNA_pol_delta_4"/>
    <property type="match status" value="1"/>
</dbReference>
<evidence type="ECO:0008006" key="4">
    <source>
        <dbReference type="Google" id="ProtNLM"/>
    </source>
</evidence>
<dbReference type="PANTHER" id="PTHR14303">
    <property type="entry name" value="DNA POLYMERASE DELTA SUBUNIT 4"/>
    <property type="match status" value="1"/>
</dbReference>
<protein>
    <recommendedName>
        <fullName evidence="4">DNA polymerase delta subunit 4</fullName>
    </recommendedName>
</protein>
<dbReference type="Proteomes" id="UP001162483">
    <property type="component" value="Unassembled WGS sequence"/>
</dbReference>
<proteinExistence type="predicted"/>
<evidence type="ECO:0000256" key="1">
    <source>
        <dbReference type="SAM" id="MobiDB-lite"/>
    </source>
</evidence>
<name>A0ABN9BUG3_9NEOB</name>
<organism evidence="2 3">
    <name type="scientific">Staurois parvus</name>
    <dbReference type="NCBI Taxonomy" id="386267"/>
    <lineage>
        <taxon>Eukaryota</taxon>
        <taxon>Metazoa</taxon>
        <taxon>Chordata</taxon>
        <taxon>Craniata</taxon>
        <taxon>Vertebrata</taxon>
        <taxon>Euteleostomi</taxon>
        <taxon>Amphibia</taxon>
        <taxon>Batrachia</taxon>
        <taxon>Anura</taxon>
        <taxon>Neobatrachia</taxon>
        <taxon>Ranoidea</taxon>
        <taxon>Ranidae</taxon>
        <taxon>Staurois</taxon>
    </lineage>
</organism>
<feature type="compositionally biased region" description="Basic and acidic residues" evidence="1">
    <location>
        <begin position="18"/>
        <end position="36"/>
    </location>
</feature>
<dbReference type="InterPro" id="IPR007218">
    <property type="entry name" value="DNA_pol_delta_4"/>
</dbReference>
<feature type="non-terminal residue" evidence="2">
    <location>
        <position position="122"/>
    </location>
</feature>
<keyword evidence="3" id="KW-1185">Reference proteome</keyword>
<evidence type="ECO:0000313" key="2">
    <source>
        <dbReference type="EMBL" id="CAI9550876.1"/>
    </source>
</evidence>
<gene>
    <name evidence="2" type="ORF">SPARVUS_LOCUS3643368</name>
</gene>
<accession>A0ABN9BUG3</accession>
<comment type="caution">
    <text evidence="2">The sequence shown here is derived from an EMBL/GenBank/DDBJ whole genome shotgun (WGS) entry which is preliminary data.</text>
</comment>
<dbReference type="EMBL" id="CATNWA010005846">
    <property type="protein sequence ID" value="CAI9550876.1"/>
    <property type="molecule type" value="Genomic_DNA"/>
</dbReference>
<reference evidence="2" key="1">
    <citation type="submission" date="2023-05" db="EMBL/GenBank/DDBJ databases">
        <authorList>
            <person name="Stuckert A."/>
        </authorList>
    </citation>
    <scope>NUCLEOTIDE SEQUENCE</scope>
</reference>